<reference evidence="1" key="2">
    <citation type="submission" date="2021-08" db="EMBL/GenBank/DDBJ databases">
        <authorList>
            <person name="Tani A."/>
            <person name="Ola A."/>
            <person name="Ogura Y."/>
            <person name="Katsura K."/>
            <person name="Hayashi T."/>
        </authorList>
    </citation>
    <scope>NUCLEOTIDE SEQUENCE</scope>
    <source>
        <strain evidence="1">NBRC 15689</strain>
    </source>
</reference>
<accession>A0ABQ4T7R7</accession>
<keyword evidence="2" id="KW-1185">Reference proteome</keyword>
<proteinExistence type="predicted"/>
<dbReference type="Proteomes" id="UP001055156">
    <property type="component" value="Unassembled WGS sequence"/>
</dbReference>
<dbReference type="EMBL" id="BPQV01000003">
    <property type="protein sequence ID" value="GJE26316.1"/>
    <property type="molecule type" value="Genomic_DNA"/>
</dbReference>
<evidence type="ECO:0000313" key="1">
    <source>
        <dbReference type="EMBL" id="GJE26316.1"/>
    </source>
</evidence>
<evidence type="ECO:0000313" key="2">
    <source>
        <dbReference type="Proteomes" id="UP001055156"/>
    </source>
</evidence>
<organism evidence="1 2">
    <name type="scientific">Methylobacterium organophilum</name>
    <dbReference type="NCBI Taxonomy" id="410"/>
    <lineage>
        <taxon>Bacteria</taxon>
        <taxon>Pseudomonadati</taxon>
        <taxon>Pseudomonadota</taxon>
        <taxon>Alphaproteobacteria</taxon>
        <taxon>Hyphomicrobiales</taxon>
        <taxon>Methylobacteriaceae</taxon>
        <taxon>Methylobacterium</taxon>
    </lineage>
</organism>
<reference evidence="1" key="1">
    <citation type="journal article" date="2021" name="Front. Microbiol.">
        <title>Comprehensive Comparative Genomics and Phenotyping of Methylobacterium Species.</title>
        <authorList>
            <person name="Alessa O."/>
            <person name="Ogura Y."/>
            <person name="Fujitani Y."/>
            <person name="Takami H."/>
            <person name="Hayashi T."/>
            <person name="Sahin N."/>
            <person name="Tani A."/>
        </authorList>
    </citation>
    <scope>NUCLEOTIDE SEQUENCE</scope>
    <source>
        <strain evidence="1">NBRC 15689</strain>
    </source>
</reference>
<evidence type="ECO:0008006" key="3">
    <source>
        <dbReference type="Google" id="ProtNLM"/>
    </source>
</evidence>
<sequence>MADSPPSPSSERPSRAANAQEAVYLALHGERAELERALTLARQRQQFGSNPAEIEAARMEEASLLKDLDRILTMIRAAEIKRRPGGRRWQ</sequence>
<comment type="caution">
    <text evidence="1">The sequence shown here is derived from an EMBL/GenBank/DDBJ whole genome shotgun (WGS) entry which is preliminary data.</text>
</comment>
<name>A0ABQ4T7R7_METOR</name>
<gene>
    <name evidence="1" type="ORF">LKMONMHP_1167</name>
</gene>
<protein>
    <recommendedName>
        <fullName evidence="3">Transposase</fullName>
    </recommendedName>
</protein>